<feature type="compositionally biased region" description="Basic residues" evidence="1">
    <location>
        <begin position="170"/>
        <end position="179"/>
    </location>
</feature>
<feature type="region of interest" description="Disordered" evidence="1">
    <location>
        <begin position="89"/>
        <end position="134"/>
    </location>
</feature>
<dbReference type="VEuPathDB" id="FungiDB:LCOR_07783.1"/>
<dbReference type="EMBL" id="CBTN010000041">
    <property type="protein sequence ID" value="CDH56771.1"/>
    <property type="molecule type" value="Genomic_DNA"/>
</dbReference>
<keyword evidence="3" id="KW-1185">Reference proteome</keyword>
<feature type="region of interest" description="Disordered" evidence="1">
    <location>
        <begin position="1"/>
        <end position="32"/>
    </location>
</feature>
<organism evidence="2 3">
    <name type="scientific">Lichtheimia corymbifera JMRC:FSU:9682</name>
    <dbReference type="NCBI Taxonomy" id="1263082"/>
    <lineage>
        <taxon>Eukaryota</taxon>
        <taxon>Fungi</taxon>
        <taxon>Fungi incertae sedis</taxon>
        <taxon>Mucoromycota</taxon>
        <taxon>Mucoromycotina</taxon>
        <taxon>Mucoromycetes</taxon>
        <taxon>Mucorales</taxon>
        <taxon>Lichtheimiaceae</taxon>
        <taxon>Lichtheimia</taxon>
    </lineage>
</organism>
<accession>A0A068S686</accession>
<name>A0A068S686_9FUNG</name>
<feature type="compositionally biased region" description="Pro residues" evidence="1">
    <location>
        <begin position="101"/>
        <end position="110"/>
    </location>
</feature>
<dbReference type="AlphaFoldDB" id="A0A068S686"/>
<protein>
    <submittedName>
        <fullName evidence="2">Arf gtpase activator</fullName>
    </submittedName>
</protein>
<dbReference type="OrthoDB" id="301415at2759"/>
<feature type="region of interest" description="Disordered" evidence="1">
    <location>
        <begin position="170"/>
        <end position="216"/>
    </location>
</feature>
<gene>
    <name evidence="2" type="ORF">LCOR_07783.1</name>
</gene>
<dbReference type="Proteomes" id="UP000027586">
    <property type="component" value="Unassembled WGS sequence"/>
</dbReference>
<evidence type="ECO:0000313" key="3">
    <source>
        <dbReference type="Proteomes" id="UP000027586"/>
    </source>
</evidence>
<feature type="compositionally biased region" description="Polar residues" evidence="1">
    <location>
        <begin position="182"/>
        <end position="196"/>
    </location>
</feature>
<proteinExistence type="predicted"/>
<reference evidence="2" key="1">
    <citation type="submission" date="2013-08" db="EMBL/GenBank/DDBJ databases">
        <title>Gene expansion shapes genome architecture in the human pathogen Lichtheimia corymbifera: an evolutionary genomics analysis in the ancient terrestrial Mucorales (Mucoromycotina).</title>
        <authorList>
            <person name="Schwartze V.U."/>
            <person name="Winter S."/>
            <person name="Shelest E."/>
            <person name="Marcet-Houben M."/>
            <person name="Horn F."/>
            <person name="Wehner S."/>
            <person name="Hoffmann K."/>
            <person name="Riege K."/>
            <person name="Sammeth M."/>
            <person name="Nowrousian M."/>
            <person name="Valiante V."/>
            <person name="Linde J."/>
            <person name="Jacobsen I.D."/>
            <person name="Marz M."/>
            <person name="Brakhage A.A."/>
            <person name="Gabaldon T."/>
            <person name="Bocker S."/>
            <person name="Voigt K."/>
        </authorList>
    </citation>
    <scope>NUCLEOTIDE SEQUENCE [LARGE SCALE GENOMIC DNA]</scope>
    <source>
        <strain evidence="2">FSU 9682</strain>
    </source>
</reference>
<evidence type="ECO:0000256" key="1">
    <source>
        <dbReference type="SAM" id="MobiDB-lite"/>
    </source>
</evidence>
<evidence type="ECO:0000313" key="2">
    <source>
        <dbReference type="EMBL" id="CDH56771.1"/>
    </source>
</evidence>
<feature type="compositionally biased region" description="Acidic residues" evidence="1">
    <location>
        <begin position="116"/>
        <end position="125"/>
    </location>
</feature>
<feature type="compositionally biased region" description="Polar residues" evidence="1">
    <location>
        <begin position="19"/>
        <end position="32"/>
    </location>
</feature>
<sequence length="324" mass="35648">MATEGNGKGQDAATERTGLLNSGSGNNYSGEQQRTLTAVVDIEAGAQVVTTTNNNEDQPRVPADLLVKTVRKTIRQHNKAKLYIEQQKELAARREAAQASQPPPPTPQPQPQDSDSSSDDSDEESVMGTRRRKRDIIGSALRAATDQWKVEHGWGSSASLFHHNHKDKNHHHHLFHHHHENQGGSSSSLKKQPTTEQHSEVDPVPSQQQPPPAPKPVVIPTLPPLEHDIWNIARAGSVCALLALSKSKQTNGSWEKLALSTMEYGLKASASPQPLLLREFLVHPWVDGRSAIEWAVVNDCQHFLADTRVQSIIEVGLLVVAWCM</sequence>
<comment type="caution">
    <text evidence="2">The sequence shown here is derived from an EMBL/GenBank/DDBJ whole genome shotgun (WGS) entry which is preliminary data.</text>
</comment>